<evidence type="ECO:0000313" key="2">
    <source>
        <dbReference type="EMBL" id="KAG9235254.1"/>
    </source>
</evidence>
<keyword evidence="3" id="KW-1185">Reference proteome</keyword>
<dbReference type="Proteomes" id="UP000824998">
    <property type="component" value="Unassembled WGS sequence"/>
</dbReference>
<dbReference type="AlphaFoldDB" id="A0A9P7YK85"/>
<feature type="region of interest" description="Disordered" evidence="1">
    <location>
        <begin position="48"/>
        <end position="70"/>
    </location>
</feature>
<organism evidence="2 3">
    <name type="scientific">Amylocarpus encephaloides</name>
    <dbReference type="NCBI Taxonomy" id="45428"/>
    <lineage>
        <taxon>Eukaryota</taxon>
        <taxon>Fungi</taxon>
        <taxon>Dikarya</taxon>
        <taxon>Ascomycota</taxon>
        <taxon>Pezizomycotina</taxon>
        <taxon>Leotiomycetes</taxon>
        <taxon>Helotiales</taxon>
        <taxon>Helotiales incertae sedis</taxon>
        <taxon>Amylocarpus</taxon>
    </lineage>
</organism>
<evidence type="ECO:0000313" key="3">
    <source>
        <dbReference type="Proteomes" id="UP000824998"/>
    </source>
</evidence>
<accession>A0A9P7YK85</accession>
<name>A0A9P7YK85_9HELO</name>
<dbReference type="SUPFAM" id="SSF56801">
    <property type="entry name" value="Acetyl-CoA synthetase-like"/>
    <property type="match status" value="1"/>
</dbReference>
<gene>
    <name evidence="2" type="ORF">BJ875DRAFT_495165</name>
</gene>
<sequence length="70" mass="7483">MAGGVFTAENPGFVERELAYQLKDADVKFLICADEALELGIAAATVKSRERSREKAKAEAGDSDASHAKK</sequence>
<dbReference type="EMBL" id="MU251437">
    <property type="protein sequence ID" value="KAG9235254.1"/>
    <property type="molecule type" value="Genomic_DNA"/>
</dbReference>
<reference evidence="2" key="1">
    <citation type="journal article" date="2021" name="IMA Fungus">
        <title>Genomic characterization of three marine fungi, including Emericellopsis atlantica sp. nov. with signatures of a generalist lifestyle and marine biomass degradation.</title>
        <authorList>
            <person name="Hagestad O.C."/>
            <person name="Hou L."/>
            <person name="Andersen J.H."/>
            <person name="Hansen E.H."/>
            <person name="Altermark B."/>
            <person name="Li C."/>
            <person name="Kuhnert E."/>
            <person name="Cox R.J."/>
            <person name="Crous P.W."/>
            <person name="Spatafora J.W."/>
            <person name="Lail K."/>
            <person name="Amirebrahimi M."/>
            <person name="Lipzen A."/>
            <person name="Pangilinan J."/>
            <person name="Andreopoulos W."/>
            <person name="Hayes R.D."/>
            <person name="Ng V."/>
            <person name="Grigoriev I.V."/>
            <person name="Jackson S.A."/>
            <person name="Sutton T.D.S."/>
            <person name="Dobson A.D.W."/>
            <person name="Rama T."/>
        </authorList>
    </citation>
    <scope>NUCLEOTIDE SEQUENCE</scope>
    <source>
        <strain evidence="2">TRa018bII</strain>
    </source>
</reference>
<dbReference type="InterPro" id="IPR042099">
    <property type="entry name" value="ANL_N_sf"/>
</dbReference>
<proteinExistence type="predicted"/>
<comment type="caution">
    <text evidence="2">The sequence shown here is derived from an EMBL/GenBank/DDBJ whole genome shotgun (WGS) entry which is preliminary data.</text>
</comment>
<protein>
    <submittedName>
        <fullName evidence="2">Uncharacterized protein</fullName>
    </submittedName>
</protein>
<dbReference type="OrthoDB" id="10590648at2759"/>
<dbReference type="Gene3D" id="3.40.50.12780">
    <property type="entry name" value="N-terminal domain of ligase-like"/>
    <property type="match status" value="1"/>
</dbReference>
<evidence type="ECO:0000256" key="1">
    <source>
        <dbReference type="SAM" id="MobiDB-lite"/>
    </source>
</evidence>